<evidence type="ECO:0000313" key="1">
    <source>
        <dbReference type="EMBL" id="MBS4196132.1"/>
    </source>
</evidence>
<dbReference type="AlphaFoldDB" id="A0A942THB0"/>
<name>A0A942THB0_9BACI</name>
<dbReference type="Gene3D" id="3.40.720.10">
    <property type="entry name" value="Alkaline Phosphatase, subunit A"/>
    <property type="match status" value="1"/>
</dbReference>
<sequence length="435" mass="49262">MTRLTDHLIVISFDCLSALDFSMLEELPNFQELLYKGSYCKHVETIYPSVTYPCHATIVTGKYPNHHGVINNTFLQPGNPSPDWYWHRFHIKGTTLYDEAKKAGMKTAALLWPVTAKANIDYNMPEIFANRPWLNQIAVSLANGSVFYQIDMNNRFGHIRKGISQPELDDFVLESAVHTIETKKPNLMLVHFTDLDTQRHYHGFSSEEAQAALKRHDIRLGRILHALKDAGIYENSTIVALGDHSALDESKAVKVNVLLKEQGLINVNEKGKVTDWKAYCKSCDGSAYIYLHNPNDKETKSRVGELLQRLQEDEHNGIEFVLTGDEAGKRGADEKAAFMIEARRGFYFHERLEGEFIDSITKEDVEERRYTVASHGYSPKKANYETVLIASGKGIREKVNIPSMHLVDEGPTFAKLLGLDLGDTDGRIIKEMFDV</sequence>
<dbReference type="GO" id="GO:0016787">
    <property type="term" value="F:hydrolase activity"/>
    <property type="evidence" value="ECO:0007669"/>
    <property type="project" value="UniProtKB-ARBA"/>
</dbReference>
<dbReference type="InterPro" id="IPR017850">
    <property type="entry name" value="Alkaline_phosphatase_core_sf"/>
</dbReference>
<dbReference type="PANTHER" id="PTHR10151:SF120">
    <property type="entry name" value="BIS(5'-ADENOSYL)-TRIPHOSPHATASE"/>
    <property type="match status" value="1"/>
</dbReference>
<dbReference type="EMBL" id="JAGYPG010000002">
    <property type="protein sequence ID" value="MBS4196132.1"/>
    <property type="molecule type" value="Genomic_DNA"/>
</dbReference>
<accession>A0A942THB0</accession>
<evidence type="ECO:0000313" key="2">
    <source>
        <dbReference type="Proteomes" id="UP000681414"/>
    </source>
</evidence>
<dbReference type="Pfam" id="PF01663">
    <property type="entry name" value="Phosphodiest"/>
    <property type="match status" value="1"/>
</dbReference>
<dbReference type="CDD" id="cd16018">
    <property type="entry name" value="Enpp"/>
    <property type="match status" value="1"/>
</dbReference>
<keyword evidence="2" id="KW-1185">Reference proteome</keyword>
<protein>
    <submittedName>
        <fullName evidence="1">Alkaline phosphatase family protein</fullName>
    </submittedName>
</protein>
<dbReference type="PANTHER" id="PTHR10151">
    <property type="entry name" value="ECTONUCLEOTIDE PYROPHOSPHATASE/PHOSPHODIESTERASE"/>
    <property type="match status" value="1"/>
</dbReference>
<dbReference type="Proteomes" id="UP000681414">
    <property type="component" value="Unassembled WGS sequence"/>
</dbReference>
<dbReference type="InterPro" id="IPR002591">
    <property type="entry name" value="Phosphodiest/P_Trfase"/>
</dbReference>
<dbReference type="RefSeq" id="WP_213125288.1">
    <property type="nucleotide sequence ID" value="NZ_JAGYPG010000002.1"/>
</dbReference>
<reference evidence="1 2" key="1">
    <citation type="submission" date="2021-05" db="EMBL/GenBank/DDBJ databases">
        <title>Novel Bacillus species.</title>
        <authorList>
            <person name="Liu G."/>
        </authorList>
    </citation>
    <scope>NUCLEOTIDE SEQUENCE [LARGE SCALE GENOMIC DNA]</scope>
    <source>
        <strain evidence="2">FJAT-49780</strain>
    </source>
</reference>
<comment type="caution">
    <text evidence="1">The sequence shown here is derived from an EMBL/GenBank/DDBJ whole genome shotgun (WGS) entry which is preliminary data.</text>
</comment>
<gene>
    <name evidence="1" type="ORF">KHA97_13780</name>
</gene>
<proteinExistence type="predicted"/>
<organism evidence="1 2">
    <name type="scientific">Lederbergia citri</name>
    <dbReference type="NCBI Taxonomy" id="2833580"/>
    <lineage>
        <taxon>Bacteria</taxon>
        <taxon>Bacillati</taxon>
        <taxon>Bacillota</taxon>
        <taxon>Bacilli</taxon>
        <taxon>Bacillales</taxon>
        <taxon>Bacillaceae</taxon>
        <taxon>Lederbergia</taxon>
    </lineage>
</organism>
<dbReference type="SUPFAM" id="SSF53649">
    <property type="entry name" value="Alkaline phosphatase-like"/>
    <property type="match status" value="1"/>
</dbReference>